<sequence length="247" mass="26125">MKIGILGAGSIGTTLARKLAAAGHFVKVANSRGPETVDLHALATGAQAATAEAAANGVEVLILSMPHAGFAEAKLLVTPLPAQTSVIDTSNYFPQRDRVNPAIESGAVESQWVQDFFGRPIVKAWNAVAAAPFAECGRPQGHPGRIAIPVAADRARDRQVAMALVNDTGFDGFDAGVLEHSWRQQPGSPAYCTHLTYPEIGAALAAAERDRLPKRRDLSVAIFAERFGHGVNPDACTITRISRALQM</sequence>
<dbReference type="KEGG" id="xeu:XSP_003592"/>
<proteinExistence type="predicted"/>
<dbReference type="AlphaFoldDB" id="A0A8E4E7X4"/>
<evidence type="ECO:0000313" key="2">
    <source>
        <dbReference type="EMBL" id="CAD0339979.1"/>
    </source>
</evidence>
<dbReference type="SUPFAM" id="SSF51735">
    <property type="entry name" value="NAD(P)-binding Rossmann-fold domains"/>
    <property type="match status" value="1"/>
</dbReference>
<dbReference type="EMBL" id="LR824641">
    <property type="protein sequence ID" value="CAD0339979.1"/>
    <property type="molecule type" value="Genomic_DNA"/>
</dbReference>
<dbReference type="InterPro" id="IPR036291">
    <property type="entry name" value="NAD(P)-bd_dom_sf"/>
</dbReference>
<dbReference type="GeneID" id="79390891"/>
<evidence type="ECO:0000259" key="1">
    <source>
        <dbReference type="Pfam" id="PF03807"/>
    </source>
</evidence>
<protein>
    <submittedName>
        <fullName evidence="2">NAD(P)-binding domain-containing protein</fullName>
    </submittedName>
</protein>
<gene>
    <name evidence="2" type="ORF">XSP_003592</name>
</gene>
<accession>A0A8E4E7X4</accession>
<dbReference type="Gene3D" id="3.40.50.720">
    <property type="entry name" value="NAD(P)-binding Rossmann-like Domain"/>
    <property type="match status" value="1"/>
</dbReference>
<dbReference type="Pfam" id="PF03807">
    <property type="entry name" value="F420_oxidored"/>
    <property type="match status" value="1"/>
</dbReference>
<dbReference type="RefSeq" id="WP_119131712.1">
    <property type="nucleotide sequence ID" value="NZ_LR861803.1"/>
</dbReference>
<reference evidence="2 4" key="1">
    <citation type="submission" date="2020-07" db="EMBL/GenBank/DDBJ databases">
        <authorList>
            <person name="Teixeira M."/>
        </authorList>
    </citation>
    <scope>NUCLEOTIDE SEQUENCE</scope>
    <source>
        <strain evidence="3">1</strain>
        <strain evidence="2">Xanthomonas sp. CPBF 367</strain>
    </source>
</reference>
<dbReference type="EMBL" id="LR861803">
    <property type="protein sequence ID" value="CAD1796259.1"/>
    <property type="molecule type" value="Genomic_DNA"/>
</dbReference>
<evidence type="ECO:0000313" key="3">
    <source>
        <dbReference type="EMBL" id="CAD1796259.1"/>
    </source>
</evidence>
<feature type="domain" description="Pyrroline-5-carboxylate reductase catalytic N-terminal" evidence="1">
    <location>
        <begin position="2"/>
        <end position="92"/>
    </location>
</feature>
<evidence type="ECO:0000313" key="4">
    <source>
        <dbReference type="Proteomes" id="UP000515493"/>
    </source>
</evidence>
<dbReference type="Proteomes" id="UP000515493">
    <property type="component" value="Chromosome"/>
</dbReference>
<dbReference type="InterPro" id="IPR028939">
    <property type="entry name" value="P5C_Rdtase_cat_N"/>
</dbReference>
<organism evidence="2">
    <name type="scientific">Xanthomonas euroxanthea</name>
    <dbReference type="NCBI Taxonomy" id="2259622"/>
    <lineage>
        <taxon>Bacteria</taxon>
        <taxon>Pseudomonadati</taxon>
        <taxon>Pseudomonadota</taxon>
        <taxon>Gammaproteobacteria</taxon>
        <taxon>Lysobacterales</taxon>
        <taxon>Lysobacteraceae</taxon>
        <taxon>Xanthomonas</taxon>
    </lineage>
</organism>
<name>A0A8E4E7X4_9XANT</name>